<dbReference type="GO" id="GO:0005886">
    <property type="term" value="C:plasma membrane"/>
    <property type="evidence" value="ECO:0007669"/>
    <property type="project" value="UniProtKB-SubCell"/>
</dbReference>
<dbReference type="PROSITE" id="PS50112">
    <property type="entry name" value="PAS"/>
    <property type="match status" value="1"/>
</dbReference>
<dbReference type="InterPro" id="IPR004090">
    <property type="entry name" value="Chemotax_Me-accpt_rcpt"/>
</dbReference>
<keyword evidence="3" id="KW-0488">Methylation</keyword>
<keyword evidence="10" id="KW-0807">Transducer</keyword>
<evidence type="ECO:0000313" key="15">
    <source>
        <dbReference type="Proteomes" id="UP000238605"/>
    </source>
</evidence>
<name>A0A2S5SW06_9BURK</name>
<proteinExistence type="inferred from homology"/>
<dbReference type="PRINTS" id="PR00260">
    <property type="entry name" value="CHEMTRNSDUCR"/>
</dbReference>
<organism evidence="14 15">
    <name type="scientific">Caldimonas caldifontis</name>
    <dbReference type="NCBI Taxonomy" id="1452508"/>
    <lineage>
        <taxon>Bacteria</taxon>
        <taxon>Pseudomonadati</taxon>
        <taxon>Pseudomonadota</taxon>
        <taxon>Betaproteobacteria</taxon>
        <taxon>Burkholderiales</taxon>
        <taxon>Sphaerotilaceae</taxon>
        <taxon>Caldimonas</taxon>
    </lineage>
</organism>
<dbReference type="GO" id="GO:0052131">
    <property type="term" value="P:positive aerotaxis"/>
    <property type="evidence" value="ECO:0007669"/>
    <property type="project" value="UniProtKB-ARBA"/>
</dbReference>
<reference evidence="14 15" key="1">
    <citation type="submission" date="2018-02" db="EMBL/GenBank/DDBJ databases">
        <title>Reclassifiation of [Polyangium] brachysporum DSM 7029 as Guopingzhaonella breviflexa gen. nov., sp. nov., a member of the family Comamonadaceae.</title>
        <authorList>
            <person name="Tang B."/>
        </authorList>
    </citation>
    <scope>NUCLEOTIDE SEQUENCE [LARGE SCALE GENOMIC DNA]</scope>
    <source>
        <strain evidence="14 15">BCRC 80649</strain>
    </source>
</reference>
<dbReference type="Pfam" id="PF00015">
    <property type="entry name" value="MCPsignal"/>
    <property type="match status" value="1"/>
</dbReference>
<evidence type="ECO:0000256" key="7">
    <source>
        <dbReference type="ARBA" id="ARBA00022989"/>
    </source>
</evidence>
<dbReference type="Pfam" id="PF08447">
    <property type="entry name" value="PAS_3"/>
    <property type="match status" value="1"/>
</dbReference>
<evidence type="ECO:0000259" key="13">
    <source>
        <dbReference type="PROSITE" id="PS50885"/>
    </source>
</evidence>
<dbReference type="CDD" id="cd00130">
    <property type="entry name" value="PAS"/>
    <property type="match status" value="1"/>
</dbReference>
<dbReference type="InterPro" id="IPR013655">
    <property type="entry name" value="PAS_fold_3"/>
</dbReference>
<evidence type="ECO:0000256" key="4">
    <source>
        <dbReference type="ARBA" id="ARBA00022500"/>
    </source>
</evidence>
<dbReference type="PROSITE" id="PS50885">
    <property type="entry name" value="HAMP"/>
    <property type="match status" value="1"/>
</dbReference>
<dbReference type="RefSeq" id="WP_104301733.1">
    <property type="nucleotide sequence ID" value="NZ_PSNX01000004.1"/>
</dbReference>
<dbReference type="InterPro" id="IPR003660">
    <property type="entry name" value="HAMP_dom"/>
</dbReference>
<dbReference type="Pfam" id="PF00672">
    <property type="entry name" value="HAMP"/>
    <property type="match status" value="1"/>
</dbReference>
<sequence length="553" mass="59255">MRVNLPVTSREYPIAAGETLVSTTDLQGRILYCNPAFIEVSGYSREELLGQPHNMIRHPDMPEEAFRDMWATIQAGLPWKAVVKNRRKDGSHYWVVANVTPLMDDGKPVGFMSVRTVPARDEVQAAEALYAQMRAEKAAGRLVHVLHRGRVLRNTLAGRLARATELGLTAKVCAATAAAVGGGFALGVSLSPAGLGGLPLSNWTFGGVLAGALALLMRQYLKHLLIHPMNEMLNVANRMAAGDLTQRIDLGRHDLIGHFGQAMNQLNVNLMSIVRDARREVERIQAAATEIAAGSLELSARTESQASSLEETASSMEEITGTVRNSADSAGQAADLALEARRITERSSDAVNQVTHTMQAISQSSHRIAEIIQVIDSISFQTNILALNAAVEAARAGEQGRGFAVVAGEVRALAQRTTSAAKEIKSLIEESAQRVGAGEQQVGAARSTMDEALQSVERVQALIAEISTGAREQLNGISQVNEAVTQMDSITQQNAAMVEELSSSAADLKEQAQTVAAAVGVFRLERGAQAHTPDAVSLRKQMKRRAATQLQAA</sequence>
<dbReference type="FunFam" id="1.10.287.950:FF:000001">
    <property type="entry name" value="Methyl-accepting chemotaxis sensory transducer"/>
    <property type="match status" value="1"/>
</dbReference>
<feature type="domain" description="PAS" evidence="12">
    <location>
        <begin position="25"/>
        <end position="76"/>
    </location>
</feature>
<dbReference type="GO" id="GO:0007165">
    <property type="term" value="P:signal transduction"/>
    <property type="evidence" value="ECO:0007669"/>
    <property type="project" value="UniProtKB-KW"/>
</dbReference>
<dbReference type="NCBIfam" id="TIGR00229">
    <property type="entry name" value="sensory_box"/>
    <property type="match status" value="1"/>
</dbReference>
<dbReference type="Gene3D" id="3.30.450.20">
    <property type="entry name" value="PAS domain"/>
    <property type="match status" value="1"/>
</dbReference>
<feature type="domain" description="HAMP" evidence="13">
    <location>
        <begin position="223"/>
        <end position="275"/>
    </location>
</feature>
<comment type="similarity">
    <text evidence="9">Belongs to the methyl-accepting chemotaxis (MCP) protein family.</text>
</comment>
<dbReference type="CDD" id="cd06225">
    <property type="entry name" value="HAMP"/>
    <property type="match status" value="1"/>
</dbReference>
<evidence type="ECO:0000256" key="5">
    <source>
        <dbReference type="ARBA" id="ARBA00022519"/>
    </source>
</evidence>
<evidence type="ECO:0000256" key="9">
    <source>
        <dbReference type="ARBA" id="ARBA00029447"/>
    </source>
</evidence>
<dbReference type="Proteomes" id="UP000238605">
    <property type="component" value="Unassembled WGS sequence"/>
</dbReference>
<evidence type="ECO:0000256" key="6">
    <source>
        <dbReference type="ARBA" id="ARBA00022692"/>
    </source>
</evidence>
<evidence type="ECO:0000313" key="14">
    <source>
        <dbReference type="EMBL" id="PPE66906.1"/>
    </source>
</evidence>
<dbReference type="Gene3D" id="1.10.287.950">
    <property type="entry name" value="Methyl-accepting chemotaxis protein"/>
    <property type="match status" value="1"/>
</dbReference>
<dbReference type="PROSITE" id="PS50111">
    <property type="entry name" value="CHEMOTAXIS_TRANSDUC_2"/>
    <property type="match status" value="1"/>
</dbReference>
<dbReference type="SMART" id="SM00086">
    <property type="entry name" value="PAC"/>
    <property type="match status" value="1"/>
</dbReference>
<gene>
    <name evidence="14" type="ORF">C1704_05440</name>
</gene>
<dbReference type="InterPro" id="IPR000014">
    <property type="entry name" value="PAS"/>
</dbReference>
<keyword evidence="5" id="KW-0997">Cell inner membrane</keyword>
<dbReference type="InterPro" id="IPR035965">
    <property type="entry name" value="PAS-like_dom_sf"/>
</dbReference>
<dbReference type="SMART" id="SM00283">
    <property type="entry name" value="MA"/>
    <property type="match status" value="1"/>
</dbReference>
<comment type="caution">
    <text evidence="14">The sequence shown here is derived from an EMBL/GenBank/DDBJ whole genome shotgun (WGS) entry which is preliminary data.</text>
</comment>
<dbReference type="GO" id="GO:0004888">
    <property type="term" value="F:transmembrane signaling receptor activity"/>
    <property type="evidence" value="ECO:0007669"/>
    <property type="project" value="InterPro"/>
</dbReference>
<evidence type="ECO:0000256" key="10">
    <source>
        <dbReference type="PROSITE-ProRule" id="PRU00284"/>
    </source>
</evidence>
<feature type="domain" description="Methyl-accepting transducer" evidence="11">
    <location>
        <begin position="280"/>
        <end position="509"/>
    </location>
</feature>
<dbReference type="SUPFAM" id="SSF55785">
    <property type="entry name" value="PYP-like sensor domain (PAS domain)"/>
    <property type="match status" value="1"/>
</dbReference>
<comment type="subcellular location">
    <subcellularLocation>
        <location evidence="1">Cell inner membrane</location>
        <topology evidence="1">Multi-pass membrane protein</topology>
    </subcellularLocation>
</comment>
<keyword evidence="7" id="KW-1133">Transmembrane helix</keyword>
<protein>
    <submittedName>
        <fullName evidence="14">Chemotaxis protein</fullName>
    </submittedName>
</protein>
<evidence type="ECO:0000256" key="1">
    <source>
        <dbReference type="ARBA" id="ARBA00004429"/>
    </source>
</evidence>
<keyword evidence="4" id="KW-0145">Chemotaxis</keyword>
<dbReference type="SUPFAM" id="SSF58104">
    <property type="entry name" value="Methyl-accepting chemotaxis protein (MCP) signaling domain"/>
    <property type="match status" value="1"/>
</dbReference>
<dbReference type="CDD" id="cd11386">
    <property type="entry name" value="MCP_signal"/>
    <property type="match status" value="1"/>
</dbReference>
<evidence type="ECO:0000256" key="2">
    <source>
        <dbReference type="ARBA" id="ARBA00022475"/>
    </source>
</evidence>
<keyword evidence="8" id="KW-0472">Membrane</keyword>
<dbReference type="SMART" id="SM00091">
    <property type="entry name" value="PAS"/>
    <property type="match status" value="1"/>
</dbReference>
<evidence type="ECO:0000256" key="3">
    <source>
        <dbReference type="ARBA" id="ARBA00022481"/>
    </source>
</evidence>
<dbReference type="InterPro" id="IPR004089">
    <property type="entry name" value="MCPsignal_dom"/>
</dbReference>
<evidence type="ECO:0000256" key="8">
    <source>
        <dbReference type="ARBA" id="ARBA00023136"/>
    </source>
</evidence>
<dbReference type="OrthoDB" id="9806477at2"/>
<dbReference type="InterPro" id="IPR051310">
    <property type="entry name" value="MCP_chemotaxis"/>
</dbReference>
<keyword evidence="15" id="KW-1185">Reference proteome</keyword>
<dbReference type="AlphaFoldDB" id="A0A2S5SW06"/>
<dbReference type="InterPro" id="IPR001610">
    <property type="entry name" value="PAC"/>
</dbReference>
<dbReference type="FunFam" id="3.30.450.20:FF:000046">
    <property type="entry name" value="Aerotaxis sensor receptor"/>
    <property type="match status" value="1"/>
</dbReference>
<evidence type="ECO:0000259" key="12">
    <source>
        <dbReference type="PROSITE" id="PS50112"/>
    </source>
</evidence>
<accession>A0A2S5SW06</accession>
<dbReference type="EMBL" id="PSNX01000004">
    <property type="protein sequence ID" value="PPE66906.1"/>
    <property type="molecule type" value="Genomic_DNA"/>
</dbReference>
<dbReference type="SMART" id="SM00304">
    <property type="entry name" value="HAMP"/>
    <property type="match status" value="1"/>
</dbReference>
<dbReference type="PANTHER" id="PTHR43531:SF14">
    <property type="entry name" value="METHYL-ACCEPTING CHEMOTAXIS PROTEIN I-RELATED"/>
    <property type="match status" value="1"/>
</dbReference>
<evidence type="ECO:0000259" key="11">
    <source>
        <dbReference type="PROSITE" id="PS50111"/>
    </source>
</evidence>
<keyword evidence="2" id="KW-1003">Cell membrane</keyword>
<keyword evidence="6" id="KW-0812">Transmembrane</keyword>
<dbReference type="PANTHER" id="PTHR43531">
    <property type="entry name" value="PROTEIN ICFG"/>
    <property type="match status" value="1"/>
</dbReference>